<accession>A0A4Y2FQM1</accession>
<dbReference type="Proteomes" id="UP000499080">
    <property type="component" value="Unassembled WGS sequence"/>
</dbReference>
<sequence>MIRRKRIKMVTTYKSSYLEESRQRNSDFHKICQAKTIYVNTSCYEASLYPQSIIYSSSEDANAQESGRGYRTITSQGGRGSPREFREWGSS</sequence>
<feature type="compositionally biased region" description="Basic and acidic residues" evidence="1">
    <location>
        <begin position="81"/>
        <end position="91"/>
    </location>
</feature>
<evidence type="ECO:0000256" key="1">
    <source>
        <dbReference type="SAM" id="MobiDB-lite"/>
    </source>
</evidence>
<organism evidence="2 3">
    <name type="scientific">Araneus ventricosus</name>
    <name type="common">Orbweaver spider</name>
    <name type="synonym">Epeira ventricosa</name>
    <dbReference type="NCBI Taxonomy" id="182803"/>
    <lineage>
        <taxon>Eukaryota</taxon>
        <taxon>Metazoa</taxon>
        <taxon>Ecdysozoa</taxon>
        <taxon>Arthropoda</taxon>
        <taxon>Chelicerata</taxon>
        <taxon>Arachnida</taxon>
        <taxon>Araneae</taxon>
        <taxon>Araneomorphae</taxon>
        <taxon>Entelegynae</taxon>
        <taxon>Araneoidea</taxon>
        <taxon>Araneidae</taxon>
        <taxon>Araneus</taxon>
    </lineage>
</organism>
<protein>
    <submittedName>
        <fullName evidence="2">Uncharacterized protein</fullName>
    </submittedName>
</protein>
<evidence type="ECO:0000313" key="3">
    <source>
        <dbReference type="Proteomes" id="UP000499080"/>
    </source>
</evidence>
<reference evidence="2 3" key="1">
    <citation type="journal article" date="2019" name="Sci. Rep.">
        <title>Orb-weaving spider Araneus ventricosus genome elucidates the spidroin gene catalogue.</title>
        <authorList>
            <person name="Kono N."/>
            <person name="Nakamura H."/>
            <person name="Ohtoshi R."/>
            <person name="Moran D.A.P."/>
            <person name="Shinohara A."/>
            <person name="Yoshida Y."/>
            <person name="Fujiwara M."/>
            <person name="Mori M."/>
            <person name="Tomita M."/>
            <person name="Arakawa K."/>
        </authorList>
    </citation>
    <scope>NUCLEOTIDE SEQUENCE [LARGE SCALE GENOMIC DNA]</scope>
</reference>
<dbReference type="AlphaFoldDB" id="A0A4Y2FQM1"/>
<gene>
    <name evidence="2" type="ORF">AVEN_205871_1</name>
</gene>
<comment type="caution">
    <text evidence="2">The sequence shown here is derived from an EMBL/GenBank/DDBJ whole genome shotgun (WGS) entry which is preliminary data.</text>
</comment>
<name>A0A4Y2FQM1_ARAVE</name>
<keyword evidence="3" id="KW-1185">Reference proteome</keyword>
<feature type="region of interest" description="Disordered" evidence="1">
    <location>
        <begin position="60"/>
        <end position="91"/>
    </location>
</feature>
<dbReference type="EMBL" id="BGPR01251238">
    <property type="protein sequence ID" value="GBM42765.1"/>
    <property type="molecule type" value="Genomic_DNA"/>
</dbReference>
<evidence type="ECO:0000313" key="2">
    <source>
        <dbReference type="EMBL" id="GBM42765.1"/>
    </source>
</evidence>
<proteinExistence type="predicted"/>